<dbReference type="SMART" id="SM00456">
    <property type="entry name" value="WW"/>
    <property type="match status" value="4"/>
</dbReference>
<dbReference type="Gene3D" id="2.20.70.10">
    <property type="match status" value="3"/>
</dbReference>
<dbReference type="FunFam" id="2.20.70.10:FF:000005">
    <property type="entry name" value="E3 ubiquitin-protein ligase"/>
    <property type="match status" value="1"/>
</dbReference>
<evidence type="ECO:0000256" key="5">
    <source>
        <dbReference type="ARBA" id="ARBA00022737"/>
    </source>
</evidence>
<dbReference type="InterPro" id="IPR035983">
    <property type="entry name" value="Hect_E3_ubiquitin_ligase"/>
</dbReference>
<comment type="catalytic activity">
    <reaction evidence="1">
        <text>S-ubiquitinyl-[E2 ubiquitin-conjugating enzyme]-L-cysteine + [acceptor protein]-L-lysine = [E2 ubiquitin-conjugating enzyme]-L-cysteine + N(6)-ubiquitinyl-[acceptor protein]-L-lysine.</text>
        <dbReference type="EC" id="2.3.2.26"/>
    </reaction>
</comment>
<feature type="compositionally biased region" description="Polar residues" evidence="10">
    <location>
        <begin position="259"/>
        <end position="268"/>
    </location>
</feature>
<dbReference type="SUPFAM" id="SSF51045">
    <property type="entry name" value="WW domain"/>
    <property type="match status" value="4"/>
</dbReference>
<dbReference type="GO" id="GO:0043161">
    <property type="term" value="P:proteasome-mediated ubiquitin-dependent protein catabolic process"/>
    <property type="evidence" value="ECO:0007669"/>
    <property type="project" value="TreeGrafter"/>
</dbReference>
<dbReference type="AlphaFoldDB" id="A0A7R9CIH3"/>
<dbReference type="FunFam" id="3.90.1750.10:FF:000002">
    <property type="entry name" value="E3 ubiquitin-protein ligase"/>
    <property type="match status" value="1"/>
</dbReference>
<feature type="domain" description="WW" evidence="12">
    <location>
        <begin position="434"/>
        <end position="467"/>
    </location>
</feature>
<evidence type="ECO:0000313" key="14">
    <source>
        <dbReference type="EMBL" id="CAD7395972.1"/>
    </source>
</evidence>
<dbReference type="CDD" id="cd04021">
    <property type="entry name" value="C2_E3_ubiquitin_ligase"/>
    <property type="match status" value="1"/>
</dbReference>
<evidence type="ECO:0000256" key="3">
    <source>
        <dbReference type="ARBA" id="ARBA00012485"/>
    </source>
</evidence>
<dbReference type="PROSITE" id="PS50004">
    <property type="entry name" value="C2"/>
    <property type="match status" value="1"/>
</dbReference>
<dbReference type="GO" id="GO:0031623">
    <property type="term" value="P:receptor internalization"/>
    <property type="evidence" value="ECO:0007669"/>
    <property type="project" value="UniProtKB-ARBA"/>
</dbReference>
<dbReference type="UniPathway" id="UPA00143"/>
<dbReference type="GO" id="GO:0005737">
    <property type="term" value="C:cytoplasm"/>
    <property type="evidence" value="ECO:0007669"/>
    <property type="project" value="TreeGrafter"/>
</dbReference>
<dbReference type="GO" id="GO:0045879">
    <property type="term" value="P:negative regulation of smoothened signaling pathway"/>
    <property type="evidence" value="ECO:0007669"/>
    <property type="project" value="UniProtKB-ARBA"/>
</dbReference>
<dbReference type="InterPro" id="IPR035892">
    <property type="entry name" value="C2_domain_sf"/>
</dbReference>
<dbReference type="SUPFAM" id="SSF49562">
    <property type="entry name" value="C2 domain (Calcium/lipid-binding domain, CaLB)"/>
    <property type="match status" value="1"/>
</dbReference>
<dbReference type="Gene3D" id="3.30.2410.10">
    <property type="entry name" value="Hect, E3 ligase catalytic domain"/>
    <property type="match status" value="2"/>
</dbReference>
<feature type="region of interest" description="Disordered" evidence="10">
    <location>
        <begin position="419"/>
        <end position="440"/>
    </location>
</feature>
<dbReference type="PANTHER" id="PTHR11254">
    <property type="entry name" value="HECT DOMAIN UBIQUITIN-PROTEIN LIGASE"/>
    <property type="match status" value="1"/>
</dbReference>
<reference evidence="14" key="1">
    <citation type="submission" date="2020-11" db="EMBL/GenBank/DDBJ databases">
        <authorList>
            <person name="Tran Van P."/>
        </authorList>
    </citation>
    <scope>NUCLEOTIDE SEQUENCE</scope>
</reference>
<dbReference type="InterPro" id="IPR001202">
    <property type="entry name" value="WW_dom"/>
</dbReference>
<evidence type="ECO:0000259" key="13">
    <source>
        <dbReference type="PROSITE" id="PS50237"/>
    </source>
</evidence>
<accession>A0A7R9CIH3</accession>
<dbReference type="CDD" id="cd00201">
    <property type="entry name" value="WW"/>
    <property type="match status" value="4"/>
</dbReference>
<dbReference type="Gene3D" id="3.30.2160.10">
    <property type="entry name" value="Hect, E3 ligase catalytic domain"/>
    <property type="match status" value="1"/>
</dbReference>
<evidence type="ECO:0000256" key="2">
    <source>
        <dbReference type="ARBA" id="ARBA00004906"/>
    </source>
</evidence>
<feature type="active site" description="Glycyl thioester intermediate" evidence="8 9">
    <location>
        <position position="971"/>
    </location>
</feature>
<dbReference type="Pfam" id="PF00168">
    <property type="entry name" value="C2"/>
    <property type="match status" value="1"/>
</dbReference>
<dbReference type="EC" id="2.3.2.26" evidence="3"/>
<evidence type="ECO:0000256" key="7">
    <source>
        <dbReference type="ARBA" id="ARBA00022976"/>
    </source>
</evidence>
<dbReference type="GO" id="GO:0007219">
    <property type="term" value="P:Notch signaling pathway"/>
    <property type="evidence" value="ECO:0007669"/>
    <property type="project" value="UniProtKB-KW"/>
</dbReference>
<feature type="domain" description="WW" evidence="12">
    <location>
        <begin position="477"/>
        <end position="510"/>
    </location>
</feature>
<protein>
    <recommendedName>
        <fullName evidence="3">HECT-type E3 ubiquitin transferase</fullName>
        <ecNumber evidence="3">2.3.2.26</ecNumber>
    </recommendedName>
</protein>
<evidence type="ECO:0000259" key="11">
    <source>
        <dbReference type="PROSITE" id="PS50004"/>
    </source>
</evidence>
<dbReference type="GO" id="GO:0016567">
    <property type="term" value="P:protein ubiquitination"/>
    <property type="evidence" value="ECO:0007669"/>
    <property type="project" value="UniProtKB-UniPathway"/>
</dbReference>
<dbReference type="PANTHER" id="PTHR11254:SF429">
    <property type="entry name" value="E3 UBIQUITIN-PROTEIN LIGASE SU(DX)"/>
    <property type="match status" value="1"/>
</dbReference>
<dbReference type="InterPro" id="IPR036020">
    <property type="entry name" value="WW_dom_sf"/>
</dbReference>
<evidence type="ECO:0000259" key="12">
    <source>
        <dbReference type="PROSITE" id="PS50020"/>
    </source>
</evidence>
<feature type="compositionally biased region" description="Polar residues" evidence="10">
    <location>
        <begin position="305"/>
        <end position="316"/>
    </location>
</feature>
<comment type="pathway">
    <text evidence="2">Protein modification; protein ubiquitination.</text>
</comment>
<evidence type="ECO:0000256" key="1">
    <source>
        <dbReference type="ARBA" id="ARBA00000885"/>
    </source>
</evidence>
<keyword evidence="7" id="KW-0914">Notch signaling pathway</keyword>
<dbReference type="FunFam" id="3.30.2160.10:FF:000003">
    <property type="entry name" value="E3 ubiquitin-protein ligase"/>
    <property type="match status" value="1"/>
</dbReference>
<keyword evidence="6 9" id="KW-0833">Ubl conjugation pathway</keyword>
<dbReference type="GO" id="GO:0061630">
    <property type="term" value="F:ubiquitin protein ligase activity"/>
    <property type="evidence" value="ECO:0007669"/>
    <property type="project" value="UniProtKB-EC"/>
</dbReference>
<dbReference type="Gene3D" id="3.90.1750.10">
    <property type="entry name" value="Hect, E3 ligase catalytic domains"/>
    <property type="match status" value="1"/>
</dbReference>
<name>A0A7R9CIH3_TIMCR</name>
<feature type="domain" description="HECT" evidence="13">
    <location>
        <begin position="571"/>
        <end position="1003"/>
    </location>
</feature>
<dbReference type="InterPro" id="IPR024928">
    <property type="entry name" value="E3_ub_ligase_SMURF1"/>
</dbReference>
<sequence>MNRTCQSQKLRERIYKELAMATNPMSEVVGAGRLHEPPSIANNKSKGIILIKAVIDTPLAVYSHCVTLRVVLSLDTAGYNLCVECAHLRGGSFLKPNPYVELSVDDKSPRKTEVVKCTYQPKWNEEFTVLVTPHSHLHFKLLDHSTFRKDGQVGEKRLSLYEILTYYDGKCENLELTLDLVVESKHDGQPTKVGELITLLNGMKIDMVTCPAPAEGTRGPHLPITPTPLGQANSDGTVNRSVLNGGVRARMRLHGAENTAPTIPTSHRNGSHPPVAGPTGPSSMTANGTAGPPLGPPTGVPPMTNGTASQASGTDPSQRDAPEEPLPAGWEMRYDVYGRRYYVDHNTRSTSWERPQPLPIGWEIRRDTRGRIYYVDHNTRTTTWQRPNTERLQHFQHWQGERATVVQQGNQRFLYPQHSATAAPAPDQEEDSLGPLPGGWEKRVQPDGRVYFVNHKNRTTQWEDPRTQGQEVGADEPQLPPGWEIRLTEDGVRYFVDHNTRTTTFQDPRPGAPKGPKGVYGVPRAYERSFRWKLSQFRYLCQSNALPSHIKITVTRQTLFEDSYHQIMRLPAYELRRRLYIIFRGEEGLDYGGVSREWFFLLSHEVLNPMYCLFEYANKNNYSLQINPASYVNPDHLLYFKFIGRFIAMALYHGRFIYSGFTMPFYKRMLNKKLIMKDIESIDPEFYNSLVWIKDNNIDECGLELYFSVDFEILGQVIHHELKDNGDKVRLVEENKEEYMRLMTEWRMTRGIEEQTKNFLEGFNEVVPLEWLKYFDERELELMLCGMQEIDVEDWQRNAIYRHYTRNSKQVIWFWQSTVECDVTHYVSPALLNCEPTMRGAGGQVTRSSSLASMRVGRRFNSKKSNQCDVTLYVSPTLLNCESTVRGTGEQVTRSSSLASTRAGRRFNSKKSNQFVRSADSEKRARLLQFVTGTCRVPVGGFAELMGSNGPQRFCIEKVGKDTWLPRSHTCFNRLDLPPYKSYDQMVEKLNYAIEETEGFGQE</sequence>
<keyword evidence="5" id="KW-0677">Repeat</keyword>
<dbReference type="EMBL" id="OC317298">
    <property type="protein sequence ID" value="CAD7395972.1"/>
    <property type="molecule type" value="Genomic_DNA"/>
</dbReference>
<dbReference type="PROSITE" id="PS50237">
    <property type="entry name" value="HECT"/>
    <property type="match status" value="1"/>
</dbReference>
<dbReference type="GO" id="GO:0008586">
    <property type="term" value="P:imaginal disc-derived wing vein morphogenesis"/>
    <property type="evidence" value="ECO:0007669"/>
    <property type="project" value="UniProtKB-ARBA"/>
</dbReference>
<keyword evidence="4" id="KW-0808">Transferase</keyword>
<dbReference type="FunFam" id="2.60.40.150:FF:000221">
    <property type="entry name" value="E3 ubiquitin-protein ligase"/>
    <property type="match status" value="1"/>
</dbReference>
<dbReference type="PIRSF" id="PIRSF001569">
    <property type="entry name" value="E3_ub_ligase_SMURF1"/>
    <property type="match status" value="1"/>
</dbReference>
<dbReference type="PROSITE" id="PS50020">
    <property type="entry name" value="WW_DOMAIN_2"/>
    <property type="match status" value="4"/>
</dbReference>
<dbReference type="Pfam" id="PF00632">
    <property type="entry name" value="HECT"/>
    <property type="match status" value="2"/>
</dbReference>
<dbReference type="PROSITE" id="PS01159">
    <property type="entry name" value="WW_DOMAIN_1"/>
    <property type="match status" value="4"/>
</dbReference>
<feature type="domain" description="WW" evidence="12">
    <location>
        <begin position="356"/>
        <end position="389"/>
    </location>
</feature>
<dbReference type="InterPro" id="IPR000569">
    <property type="entry name" value="HECT_dom"/>
</dbReference>
<dbReference type="GO" id="GO:0045746">
    <property type="term" value="P:negative regulation of Notch signaling pathway"/>
    <property type="evidence" value="ECO:0007669"/>
    <property type="project" value="UniProtKB-ARBA"/>
</dbReference>
<feature type="region of interest" description="Disordered" evidence="10">
    <location>
        <begin position="259"/>
        <end position="328"/>
    </location>
</feature>
<dbReference type="GO" id="GO:0005112">
    <property type="term" value="F:Notch binding"/>
    <property type="evidence" value="ECO:0007669"/>
    <property type="project" value="UniProtKB-ARBA"/>
</dbReference>
<dbReference type="Pfam" id="PF00397">
    <property type="entry name" value="WW"/>
    <property type="match status" value="4"/>
</dbReference>
<dbReference type="Gene3D" id="2.60.40.150">
    <property type="entry name" value="C2 domain"/>
    <property type="match status" value="1"/>
</dbReference>
<dbReference type="SMART" id="SM00239">
    <property type="entry name" value="C2"/>
    <property type="match status" value="1"/>
</dbReference>
<dbReference type="InterPro" id="IPR000008">
    <property type="entry name" value="C2_dom"/>
</dbReference>
<evidence type="ECO:0000256" key="4">
    <source>
        <dbReference type="ARBA" id="ARBA00022679"/>
    </source>
</evidence>
<feature type="domain" description="WW" evidence="12">
    <location>
        <begin position="324"/>
        <end position="357"/>
    </location>
</feature>
<gene>
    <name evidence="14" type="ORF">TCEB3V08_LOCUS3403</name>
</gene>
<evidence type="ECO:0000256" key="8">
    <source>
        <dbReference type="PIRSR" id="PIRSR001569-1"/>
    </source>
</evidence>
<dbReference type="SMART" id="SM00119">
    <property type="entry name" value="HECTc"/>
    <property type="match status" value="1"/>
</dbReference>
<dbReference type="GO" id="GO:0045807">
    <property type="term" value="P:positive regulation of endocytosis"/>
    <property type="evidence" value="ECO:0007669"/>
    <property type="project" value="UniProtKB-ARBA"/>
</dbReference>
<evidence type="ECO:0000256" key="6">
    <source>
        <dbReference type="ARBA" id="ARBA00022786"/>
    </source>
</evidence>
<feature type="domain" description="C2" evidence="11">
    <location>
        <begin position="45"/>
        <end position="174"/>
    </location>
</feature>
<dbReference type="InterPro" id="IPR050409">
    <property type="entry name" value="E3_ubiq-protein_ligase"/>
</dbReference>
<dbReference type="FunFam" id="3.90.1750.10:FF:000026">
    <property type="entry name" value="E3 ubiquitin-protein ligase HACE1"/>
    <property type="match status" value="1"/>
</dbReference>
<organism evidence="14">
    <name type="scientific">Timema cristinae</name>
    <name type="common">Walking stick</name>
    <dbReference type="NCBI Taxonomy" id="61476"/>
    <lineage>
        <taxon>Eukaryota</taxon>
        <taxon>Metazoa</taxon>
        <taxon>Ecdysozoa</taxon>
        <taxon>Arthropoda</taxon>
        <taxon>Hexapoda</taxon>
        <taxon>Insecta</taxon>
        <taxon>Pterygota</taxon>
        <taxon>Neoptera</taxon>
        <taxon>Polyneoptera</taxon>
        <taxon>Phasmatodea</taxon>
        <taxon>Timematodea</taxon>
        <taxon>Timematoidea</taxon>
        <taxon>Timematidae</taxon>
        <taxon>Timema</taxon>
    </lineage>
</organism>
<evidence type="ECO:0000256" key="9">
    <source>
        <dbReference type="PROSITE-ProRule" id="PRU00104"/>
    </source>
</evidence>
<proteinExistence type="predicted"/>
<dbReference type="CDD" id="cd00078">
    <property type="entry name" value="HECTc"/>
    <property type="match status" value="1"/>
</dbReference>
<dbReference type="SUPFAM" id="SSF56204">
    <property type="entry name" value="Hect, E3 ligase catalytic domain"/>
    <property type="match status" value="2"/>
</dbReference>
<dbReference type="FunFam" id="3.30.2410.10:FF:000001">
    <property type="entry name" value="E3 ubiquitin-protein ligase NEDD4-like"/>
    <property type="match status" value="1"/>
</dbReference>
<evidence type="ECO:0000256" key="10">
    <source>
        <dbReference type="SAM" id="MobiDB-lite"/>
    </source>
</evidence>